<feature type="compositionally biased region" description="Low complexity" evidence="1">
    <location>
        <begin position="233"/>
        <end position="255"/>
    </location>
</feature>
<evidence type="ECO:0000313" key="3">
    <source>
        <dbReference type="Proteomes" id="UP000693970"/>
    </source>
</evidence>
<name>A0A9K3M453_9STRA</name>
<proteinExistence type="predicted"/>
<sequence>MLDAILVNSWIAHRAVFDVAPWMATLEEPQSLAQLRRKLHCAETIEDYVWNTSMASLAELASPQKRSNLAIPNLRDDSLACAVLIQEFQKYKENNVWPMRRGALEFIKDPFLKRLRTASFPGCEHKSSRVHELVKGASEGARRKCILCFVSKKGVPKASLLHGRTVFGNSSFLCRKCMVCLCKKRIGGSTAKSCYEVWHERKNLALEVTKQRKRLLESRKQEDADVEKRRKLSANANSQKKSPSKSPGPSQGAQFQDEEEQPDEDELVEEDQEKETRRRTRGGVIRTNKT</sequence>
<feature type="compositionally biased region" description="Acidic residues" evidence="1">
    <location>
        <begin position="256"/>
        <end position="273"/>
    </location>
</feature>
<evidence type="ECO:0000256" key="1">
    <source>
        <dbReference type="SAM" id="MobiDB-lite"/>
    </source>
</evidence>
<reference evidence="2" key="1">
    <citation type="journal article" date="2021" name="Sci. Rep.">
        <title>Diploid genomic architecture of Nitzschia inconspicua, an elite biomass production diatom.</title>
        <authorList>
            <person name="Oliver A."/>
            <person name="Podell S."/>
            <person name="Pinowska A."/>
            <person name="Traller J.C."/>
            <person name="Smith S.R."/>
            <person name="McClure R."/>
            <person name="Beliaev A."/>
            <person name="Bohutskyi P."/>
            <person name="Hill E.A."/>
            <person name="Rabines A."/>
            <person name="Zheng H."/>
            <person name="Allen L.Z."/>
            <person name="Kuo A."/>
            <person name="Grigoriev I.V."/>
            <person name="Allen A.E."/>
            <person name="Hazlebeck D."/>
            <person name="Allen E.E."/>
        </authorList>
    </citation>
    <scope>NUCLEOTIDE SEQUENCE</scope>
    <source>
        <strain evidence="2">Hildebrandi</strain>
    </source>
</reference>
<dbReference type="EMBL" id="JAGRRH010000002">
    <property type="protein sequence ID" value="KAG7373383.1"/>
    <property type="molecule type" value="Genomic_DNA"/>
</dbReference>
<dbReference type="Proteomes" id="UP000693970">
    <property type="component" value="Unassembled WGS sequence"/>
</dbReference>
<feature type="compositionally biased region" description="Basic and acidic residues" evidence="1">
    <location>
        <begin position="217"/>
        <end position="228"/>
    </location>
</feature>
<evidence type="ECO:0000313" key="2">
    <source>
        <dbReference type="EMBL" id="KAG7373383.1"/>
    </source>
</evidence>
<organism evidence="2 3">
    <name type="scientific">Nitzschia inconspicua</name>
    <dbReference type="NCBI Taxonomy" id="303405"/>
    <lineage>
        <taxon>Eukaryota</taxon>
        <taxon>Sar</taxon>
        <taxon>Stramenopiles</taxon>
        <taxon>Ochrophyta</taxon>
        <taxon>Bacillariophyta</taxon>
        <taxon>Bacillariophyceae</taxon>
        <taxon>Bacillariophycidae</taxon>
        <taxon>Bacillariales</taxon>
        <taxon>Bacillariaceae</taxon>
        <taxon>Nitzschia</taxon>
    </lineage>
</organism>
<dbReference type="AlphaFoldDB" id="A0A9K3M453"/>
<accession>A0A9K3M453</accession>
<gene>
    <name evidence="2" type="ORF">IV203_034107</name>
</gene>
<keyword evidence="3" id="KW-1185">Reference proteome</keyword>
<reference evidence="2" key="2">
    <citation type="submission" date="2021-04" db="EMBL/GenBank/DDBJ databases">
        <authorList>
            <person name="Podell S."/>
        </authorList>
    </citation>
    <scope>NUCLEOTIDE SEQUENCE</scope>
    <source>
        <strain evidence="2">Hildebrandi</strain>
    </source>
</reference>
<comment type="caution">
    <text evidence="2">The sequence shown here is derived from an EMBL/GenBank/DDBJ whole genome shotgun (WGS) entry which is preliminary data.</text>
</comment>
<protein>
    <submittedName>
        <fullName evidence="2">Uncharacterized protein</fullName>
    </submittedName>
</protein>
<feature type="region of interest" description="Disordered" evidence="1">
    <location>
        <begin position="217"/>
        <end position="290"/>
    </location>
</feature>